<proteinExistence type="predicted"/>
<gene>
    <name evidence="1" type="ORF">O3P69_011824</name>
</gene>
<organism evidence="1 2">
    <name type="scientific">Scylla paramamosain</name>
    <name type="common">Mud crab</name>
    <dbReference type="NCBI Taxonomy" id="85552"/>
    <lineage>
        <taxon>Eukaryota</taxon>
        <taxon>Metazoa</taxon>
        <taxon>Ecdysozoa</taxon>
        <taxon>Arthropoda</taxon>
        <taxon>Crustacea</taxon>
        <taxon>Multicrustacea</taxon>
        <taxon>Malacostraca</taxon>
        <taxon>Eumalacostraca</taxon>
        <taxon>Eucarida</taxon>
        <taxon>Decapoda</taxon>
        <taxon>Pleocyemata</taxon>
        <taxon>Brachyura</taxon>
        <taxon>Eubrachyura</taxon>
        <taxon>Portunoidea</taxon>
        <taxon>Portunidae</taxon>
        <taxon>Portuninae</taxon>
        <taxon>Scylla</taxon>
    </lineage>
</organism>
<protein>
    <submittedName>
        <fullName evidence="1">Uncharacterized protein</fullName>
    </submittedName>
</protein>
<keyword evidence="2" id="KW-1185">Reference proteome</keyword>
<evidence type="ECO:0000313" key="2">
    <source>
        <dbReference type="Proteomes" id="UP001487740"/>
    </source>
</evidence>
<evidence type="ECO:0000313" key="1">
    <source>
        <dbReference type="EMBL" id="KAK8373501.1"/>
    </source>
</evidence>
<sequence length="108" mass="12217">MLFMNPTTRSESSWRQSICGWSYRFIVIFFWGGPGHLPPPIPTPQHPRLHMPTADDTFRIIDATHYKQVSSVPTVRIQLRFSGGTEMFLGARVPWAPPPVSVLALKSL</sequence>
<dbReference type="EMBL" id="JARAKH010001138">
    <property type="protein sequence ID" value="KAK8373501.1"/>
    <property type="molecule type" value="Genomic_DNA"/>
</dbReference>
<comment type="caution">
    <text evidence="1">The sequence shown here is derived from an EMBL/GenBank/DDBJ whole genome shotgun (WGS) entry which is preliminary data.</text>
</comment>
<accession>A0AAW0SEJ7</accession>
<reference evidence="1 2" key="1">
    <citation type="submission" date="2023-03" db="EMBL/GenBank/DDBJ databases">
        <title>High-quality genome of Scylla paramamosain provides insights in environmental adaptation.</title>
        <authorList>
            <person name="Zhang L."/>
        </authorList>
    </citation>
    <scope>NUCLEOTIDE SEQUENCE [LARGE SCALE GENOMIC DNA]</scope>
    <source>
        <strain evidence="1">LZ_2023a</strain>
        <tissue evidence="1">Muscle</tissue>
    </source>
</reference>
<dbReference type="AlphaFoldDB" id="A0AAW0SEJ7"/>
<name>A0AAW0SEJ7_SCYPA</name>
<dbReference type="Proteomes" id="UP001487740">
    <property type="component" value="Unassembled WGS sequence"/>
</dbReference>